<evidence type="ECO:0000313" key="5">
    <source>
        <dbReference type="Proteomes" id="UP000637906"/>
    </source>
</evidence>
<sequence>MKIIHKLSEHVKGLFFKKSNIDIKVDVHKLLDVLSSPSHIEKINDKSEIELIKLLKDIGRKNFDNTGIVKNLAQILNIDNQSISVKGLINLLKREHNRKAIFNLLRINNEYITTEEGLKRLILKNIKQNPKVIEDLLSNTEVSKLLFKHINSEYLLDHAIKCNEDKIVKLLIEKGAPVDMSTLYYCIEHGKFEIFDFLIQIMKNELLIGKKYHELFDYAVKYERYDIIHIMLCDIDVNLKDDKNQTFLHHAVELEDLKIVKQLISKGAKLNCVDQNGCTPLNLAIKSRNVEITNLLLDACADIRYTYFPSKGNIIQVYTEEDYNFFISLLSKRIDPWVIQEIPYTDLQQASSASILLQKISVV</sequence>
<organism evidence="4 5">
    <name type="scientific">Candidatus Mesenet longicola</name>
    <dbReference type="NCBI Taxonomy" id="1892558"/>
    <lineage>
        <taxon>Bacteria</taxon>
        <taxon>Pseudomonadati</taxon>
        <taxon>Pseudomonadota</taxon>
        <taxon>Alphaproteobacteria</taxon>
        <taxon>Rickettsiales</taxon>
        <taxon>Anaplasmataceae</taxon>
        <taxon>Candidatus Mesenet</taxon>
    </lineage>
</organism>
<evidence type="ECO:0000313" key="4">
    <source>
        <dbReference type="EMBL" id="GHM59248.1"/>
    </source>
</evidence>
<dbReference type="AlphaFoldDB" id="A0A8J3HPE5"/>
<dbReference type="Proteomes" id="UP000637906">
    <property type="component" value="Unassembled WGS sequence"/>
</dbReference>
<dbReference type="InterPro" id="IPR036770">
    <property type="entry name" value="Ankyrin_rpt-contain_sf"/>
</dbReference>
<dbReference type="PANTHER" id="PTHR24198">
    <property type="entry name" value="ANKYRIN REPEAT AND PROTEIN KINASE DOMAIN-CONTAINING PROTEIN"/>
    <property type="match status" value="1"/>
</dbReference>
<dbReference type="InterPro" id="IPR002110">
    <property type="entry name" value="Ankyrin_rpt"/>
</dbReference>
<dbReference type="Gene3D" id="1.25.40.20">
    <property type="entry name" value="Ankyrin repeat-containing domain"/>
    <property type="match status" value="1"/>
</dbReference>
<feature type="repeat" description="ANK" evidence="3">
    <location>
        <begin position="243"/>
        <end position="275"/>
    </location>
</feature>
<dbReference type="PROSITE" id="PS50088">
    <property type="entry name" value="ANK_REPEAT"/>
    <property type="match status" value="2"/>
</dbReference>
<dbReference type="EMBL" id="BNGU01000006">
    <property type="protein sequence ID" value="GHM59248.1"/>
    <property type="molecule type" value="Genomic_DNA"/>
</dbReference>
<gene>
    <name evidence="4" type="ORF">sL5_02410</name>
</gene>
<evidence type="ECO:0000256" key="3">
    <source>
        <dbReference type="PROSITE-ProRule" id="PRU00023"/>
    </source>
</evidence>
<dbReference type="PROSITE" id="PS50297">
    <property type="entry name" value="ANK_REP_REGION"/>
    <property type="match status" value="2"/>
</dbReference>
<reference evidence="4 5" key="1">
    <citation type="journal article" date="2021" name="Microb. Ecol.">
        <title>Candidatus Mesenet longicola: Novel Endosymbionts of Brontispa longissima that Induce Cytoplasmic Incompatibility.</title>
        <authorList>
            <person name="Takano S."/>
            <person name="Gotoh Y."/>
            <person name="Hayashi T."/>
        </authorList>
    </citation>
    <scope>NUCLEOTIDE SEQUENCE [LARGE SCALE GENOMIC DNA]</scope>
    <source>
        <strain evidence="4">L5</strain>
    </source>
</reference>
<evidence type="ECO:0000256" key="1">
    <source>
        <dbReference type="ARBA" id="ARBA00022737"/>
    </source>
</evidence>
<dbReference type="SUPFAM" id="SSF48403">
    <property type="entry name" value="Ankyrin repeat"/>
    <property type="match status" value="1"/>
</dbReference>
<evidence type="ECO:0008006" key="6">
    <source>
        <dbReference type="Google" id="ProtNLM"/>
    </source>
</evidence>
<protein>
    <recommendedName>
        <fullName evidence="6">Ankyrin repeat protein</fullName>
    </recommendedName>
</protein>
<dbReference type="Pfam" id="PF12796">
    <property type="entry name" value="Ank_2"/>
    <property type="match status" value="1"/>
</dbReference>
<name>A0A8J3HPE5_9RICK</name>
<proteinExistence type="predicted"/>
<evidence type="ECO:0000256" key="2">
    <source>
        <dbReference type="ARBA" id="ARBA00023043"/>
    </source>
</evidence>
<dbReference type="PANTHER" id="PTHR24198:SF165">
    <property type="entry name" value="ANKYRIN REPEAT-CONTAINING PROTEIN-RELATED"/>
    <property type="match status" value="1"/>
</dbReference>
<feature type="repeat" description="ANK" evidence="3">
    <location>
        <begin position="276"/>
        <end position="303"/>
    </location>
</feature>
<keyword evidence="5" id="KW-1185">Reference proteome</keyword>
<keyword evidence="2 3" id="KW-0040">ANK repeat</keyword>
<dbReference type="SMART" id="SM00248">
    <property type="entry name" value="ANK"/>
    <property type="match status" value="4"/>
</dbReference>
<accession>A0A8J3HPE5</accession>
<keyword evidence="1" id="KW-0677">Repeat</keyword>
<comment type="caution">
    <text evidence="4">The sequence shown here is derived from an EMBL/GenBank/DDBJ whole genome shotgun (WGS) entry which is preliminary data.</text>
</comment>